<proteinExistence type="predicted"/>
<keyword evidence="2" id="KW-1185">Reference proteome</keyword>
<organism evidence="1 2">
    <name type="scientific">Smittium mucronatum</name>
    <dbReference type="NCBI Taxonomy" id="133383"/>
    <lineage>
        <taxon>Eukaryota</taxon>
        <taxon>Fungi</taxon>
        <taxon>Fungi incertae sedis</taxon>
        <taxon>Zoopagomycota</taxon>
        <taxon>Kickxellomycotina</taxon>
        <taxon>Harpellomycetes</taxon>
        <taxon>Harpellales</taxon>
        <taxon>Legeriomycetaceae</taxon>
        <taxon>Smittium</taxon>
    </lineage>
</organism>
<dbReference type="EMBL" id="LSSL01006490">
    <property type="protein sequence ID" value="OLY78409.1"/>
    <property type="molecule type" value="Genomic_DNA"/>
</dbReference>
<reference evidence="1 2" key="1">
    <citation type="journal article" date="2016" name="Mol. Biol. Evol.">
        <title>Genome-Wide Survey of Gut Fungi (Harpellales) Reveals the First Horizontally Transferred Ubiquitin Gene from a Mosquito Host.</title>
        <authorList>
            <person name="Wang Y."/>
            <person name="White M.M."/>
            <person name="Kvist S."/>
            <person name="Moncalvo J.M."/>
        </authorList>
    </citation>
    <scope>NUCLEOTIDE SEQUENCE [LARGE SCALE GENOMIC DNA]</scope>
    <source>
        <strain evidence="1 2">ALG-7-W6</strain>
    </source>
</reference>
<name>A0A1R0GNG8_9FUNG</name>
<evidence type="ECO:0000313" key="1">
    <source>
        <dbReference type="EMBL" id="OLY78409.1"/>
    </source>
</evidence>
<sequence length="70" mass="7912">MCTLSRNSVFGTFVRKHKIGVSLMEFSVVCDVSSRVINQIVDFLKSGVLHFELENDMDYLKEQTKLLGGT</sequence>
<dbReference type="AlphaFoldDB" id="A0A1R0GNG8"/>
<protein>
    <submittedName>
        <fullName evidence="1">Uncharacterized protein</fullName>
    </submittedName>
</protein>
<evidence type="ECO:0000313" key="2">
    <source>
        <dbReference type="Proteomes" id="UP000187455"/>
    </source>
</evidence>
<gene>
    <name evidence="1" type="ORF">AYI68_g7545</name>
</gene>
<accession>A0A1R0GNG8</accession>
<dbReference type="Proteomes" id="UP000187455">
    <property type="component" value="Unassembled WGS sequence"/>
</dbReference>
<comment type="caution">
    <text evidence="1">The sequence shown here is derived from an EMBL/GenBank/DDBJ whole genome shotgun (WGS) entry which is preliminary data.</text>
</comment>